<keyword evidence="6" id="KW-0663">Pyridoxal phosphate</keyword>
<dbReference type="Pfam" id="PF00155">
    <property type="entry name" value="Aminotran_1_2"/>
    <property type="match status" value="1"/>
</dbReference>
<keyword evidence="13" id="KW-0175">Coiled coil</keyword>
<comment type="caution">
    <text evidence="17">The sequence shown here is derived from an EMBL/GenBank/DDBJ whole genome shotgun (WGS) entry which is preliminary data.</text>
</comment>
<dbReference type="GO" id="GO:0003870">
    <property type="term" value="F:5-aminolevulinate synthase activity"/>
    <property type="evidence" value="ECO:0007669"/>
    <property type="project" value="UniProtKB-EC"/>
</dbReference>
<dbReference type="PANTHER" id="PTHR13693">
    <property type="entry name" value="CLASS II AMINOTRANSFERASE/8-AMINO-7-OXONONANOATE SYNTHASE"/>
    <property type="match status" value="1"/>
</dbReference>
<dbReference type="InterPro" id="IPR004839">
    <property type="entry name" value="Aminotransferase_I/II_large"/>
</dbReference>
<gene>
    <name evidence="17" type="primary">ALAS1_1</name>
    <name evidence="17" type="ORF">FOL46_002507</name>
</gene>
<keyword evidence="8" id="KW-0012">Acyltransferase</keyword>
<evidence type="ECO:0000256" key="7">
    <source>
        <dbReference type="ARBA" id="ARBA00023133"/>
    </source>
</evidence>
<dbReference type="InterPro" id="IPR050087">
    <property type="entry name" value="AON_synthase_class-II"/>
</dbReference>
<dbReference type="InterPro" id="IPR015424">
    <property type="entry name" value="PyrdxlP-dep_Trfase"/>
</dbReference>
<dbReference type="Pfam" id="PF13851">
    <property type="entry name" value="GAS"/>
    <property type="match status" value="1"/>
</dbReference>
<dbReference type="GO" id="GO:0030170">
    <property type="term" value="F:pyridoxal phosphate binding"/>
    <property type="evidence" value="ECO:0007669"/>
    <property type="project" value="InterPro"/>
</dbReference>
<dbReference type="InterPro" id="IPR015421">
    <property type="entry name" value="PyrdxlP-dep_Trfase_major"/>
</dbReference>
<dbReference type="Proteomes" id="UP000572268">
    <property type="component" value="Unassembled WGS sequence"/>
</dbReference>
<evidence type="ECO:0000256" key="6">
    <source>
        <dbReference type="ARBA" id="ARBA00022898"/>
    </source>
</evidence>
<feature type="coiled-coil region" evidence="13">
    <location>
        <begin position="188"/>
        <end position="227"/>
    </location>
</feature>
<evidence type="ECO:0000259" key="16">
    <source>
        <dbReference type="Pfam" id="PF13851"/>
    </source>
</evidence>
<feature type="compositionally biased region" description="Basic residues" evidence="14">
    <location>
        <begin position="1"/>
        <end position="10"/>
    </location>
</feature>
<feature type="domain" description="Growth arrest-specific protein 8" evidence="16">
    <location>
        <begin position="252"/>
        <end position="442"/>
    </location>
</feature>
<comment type="pathway">
    <text evidence="2">Porphyrin-containing compound metabolism; protoporphyrin-IX biosynthesis; 5-aminolevulinate from glycine: step 1/1.</text>
</comment>
<evidence type="ECO:0000259" key="15">
    <source>
        <dbReference type="Pfam" id="PF00155"/>
    </source>
</evidence>
<evidence type="ECO:0000256" key="12">
    <source>
        <dbReference type="ARBA" id="ARBA00047654"/>
    </source>
</evidence>
<sequence>MPPKKAKKAKKGTENDAQVPVDPALAARILALQKEARQIREEYTEDEKMYNQFLQEREKINYFWTGAKKTRNEREAELRNRERDLEDLQERNQIELKMFQQRLKHLRFHLVDQTIEQRIACEKASQQHAEATHLPREHEAFRAVRQTHVEAREAQNTSAAYLRALKLKQDERVLHLRQEYDKKARDLMQKYGLRMKTLRDEREKERKAELQRIEADKNRQVKELMHKNMREFQASPSATCQILGYSIVGRRQDIKLYYGDITSSNLELIKRLKEEHAELKKREMADAKLMRELKRKNAALSEPLKRAKEDVEQLKDTYASFLEDKRKIGVLKEKIAEQEKALSRQSFQHAVLEQQTEAASAERNTVADKFQQMIYDVQQKSGLKNLLLERKLENIQDSIEVADTQVSEVMTSANGGSLGTAEGVSKKFETIMATKSDTITELQEERRKLQKAHAELVRRPSGGDGVRTQVACMKVDSFGVTTEERVEFSSFPSFMSSVCQQTCSRFSAGLRQAAAAAASRSSPLTVNLSEVKEVCPFVARMKGIPDQAAVESFAHFCPVMSAVEKPVLIHNDLDEGVVKRSLVTKVADKMYETKFEYNIEKLKDEGRYRYFANLQRHVGTFPRATFRGQNDESTVPREVMVFCSNDYLGMGQNPVVLKACHEAIDTSGTGAGGTRNISGTTKYHVELEHELAMNHEKESALVFSSGYVANEAALSAVGKIMPDCVMISDSGNHSSMIEGIRHSGCEKVIFQNNNLEKLEAILKSYPLERPKMIIFESVYSMAGSIAPMKKICDLAEKYNALTFCDEVHAVGMYGDHGAGVAERDGVADRIDIISGTLGKAYGVFGGYVAASSNFIDCVRSYAAGFIFTTAIPPVVAAGALASVRYLRHSGVERQMQQLRAKQLKAKLAAKGLPAMNSTSHIVPVLVRDPVKVKQVTDKLLEEYNIYLQPINYPTVPRGTERVRLTPLPLHSEKDLDMLVSALDNIWDDLELPRDVPVGDVTE</sequence>
<comment type="catalytic activity">
    <reaction evidence="12">
        <text>succinyl-CoA + glycine + H(+) = 5-aminolevulinate + CO2 + CoA</text>
        <dbReference type="Rhea" id="RHEA:12921"/>
        <dbReference type="ChEBI" id="CHEBI:15378"/>
        <dbReference type="ChEBI" id="CHEBI:16526"/>
        <dbReference type="ChEBI" id="CHEBI:57287"/>
        <dbReference type="ChEBI" id="CHEBI:57292"/>
        <dbReference type="ChEBI" id="CHEBI:57305"/>
        <dbReference type="ChEBI" id="CHEBI:356416"/>
        <dbReference type="EC" id="2.3.1.37"/>
    </reaction>
</comment>
<evidence type="ECO:0000256" key="3">
    <source>
        <dbReference type="ARBA" id="ARBA00008392"/>
    </source>
</evidence>
<feature type="region of interest" description="Disordered" evidence="14">
    <location>
        <begin position="1"/>
        <end position="20"/>
    </location>
</feature>
<organism evidence="17 18">
    <name type="scientific">Perkinsus olseni</name>
    <name type="common">Perkinsus atlanticus</name>
    <dbReference type="NCBI Taxonomy" id="32597"/>
    <lineage>
        <taxon>Eukaryota</taxon>
        <taxon>Sar</taxon>
        <taxon>Alveolata</taxon>
        <taxon>Perkinsozoa</taxon>
        <taxon>Perkinsea</taxon>
        <taxon>Perkinsida</taxon>
        <taxon>Perkinsidae</taxon>
        <taxon>Perkinsus</taxon>
    </lineage>
</organism>
<evidence type="ECO:0000256" key="10">
    <source>
        <dbReference type="ARBA" id="ARBA00031945"/>
    </source>
</evidence>
<dbReference type="EMBL" id="JABANN010000180">
    <property type="protein sequence ID" value="KAF4667523.1"/>
    <property type="molecule type" value="Genomic_DNA"/>
</dbReference>
<dbReference type="Gene3D" id="3.90.1150.10">
    <property type="entry name" value="Aspartate Aminotransferase, domain 1"/>
    <property type="match status" value="1"/>
</dbReference>
<evidence type="ECO:0000256" key="11">
    <source>
        <dbReference type="ARBA" id="ARBA00032773"/>
    </source>
</evidence>
<feature type="coiled-coil region" evidence="13">
    <location>
        <begin position="432"/>
        <end position="459"/>
    </location>
</feature>
<dbReference type="PROSITE" id="PS00599">
    <property type="entry name" value="AA_TRANSFER_CLASS_2"/>
    <property type="match status" value="1"/>
</dbReference>
<reference evidence="17 18" key="1">
    <citation type="submission" date="2020-04" db="EMBL/GenBank/DDBJ databases">
        <title>Perkinsus olseni comparative genomics.</title>
        <authorList>
            <person name="Bogema D.R."/>
        </authorList>
    </citation>
    <scope>NUCLEOTIDE SEQUENCE [LARGE SCALE GENOMIC DNA]</scope>
    <source>
        <strain evidence="17">ATCC PRA-31</strain>
    </source>
</reference>
<dbReference type="GO" id="GO:0031514">
    <property type="term" value="C:motile cilium"/>
    <property type="evidence" value="ECO:0007669"/>
    <property type="project" value="InterPro"/>
</dbReference>
<dbReference type="NCBIfam" id="TIGR01821">
    <property type="entry name" value="5aminolev_synth"/>
    <property type="match status" value="1"/>
</dbReference>
<protein>
    <recommendedName>
        <fullName evidence="4">5-aminolevulinate synthase</fullName>
        <ecNumber evidence="4">2.3.1.37</ecNumber>
    </recommendedName>
    <alternativeName>
        <fullName evidence="9">5-aminolevulinic acid synthase</fullName>
    </alternativeName>
    <alternativeName>
        <fullName evidence="10">Delta-ALA synthase</fullName>
    </alternativeName>
    <alternativeName>
        <fullName evidence="11">Delta-aminolevulinate synthase</fullName>
    </alternativeName>
</protein>
<evidence type="ECO:0000256" key="1">
    <source>
        <dbReference type="ARBA" id="ARBA00001933"/>
    </source>
</evidence>
<accession>A0A7J6M7H4</accession>
<dbReference type="InterPro" id="IPR015422">
    <property type="entry name" value="PyrdxlP-dep_Trfase_small"/>
</dbReference>
<evidence type="ECO:0000256" key="4">
    <source>
        <dbReference type="ARBA" id="ARBA00013257"/>
    </source>
</evidence>
<evidence type="ECO:0000256" key="2">
    <source>
        <dbReference type="ARBA" id="ARBA00005029"/>
    </source>
</evidence>
<dbReference type="GO" id="GO:0048870">
    <property type="term" value="P:cell motility"/>
    <property type="evidence" value="ECO:0007669"/>
    <property type="project" value="InterPro"/>
</dbReference>
<evidence type="ECO:0000313" key="17">
    <source>
        <dbReference type="EMBL" id="KAF4667523.1"/>
    </source>
</evidence>
<feature type="domain" description="Aminotransferase class I/classII large" evidence="15">
    <location>
        <begin position="638"/>
        <end position="982"/>
    </location>
</feature>
<feature type="coiled-coil region" evidence="13">
    <location>
        <begin position="29"/>
        <end position="98"/>
    </location>
</feature>
<feature type="coiled-coil region" evidence="13">
    <location>
        <begin position="290"/>
        <end position="324"/>
    </location>
</feature>
<dbReference type="InterPro" id="IPR010961">
    <property type="entry name" value="4pyrrol_synth_NH2levulA_synth"/>
</dbReference>
<dbReference type="UniPathway" id="UPA00251">
    <property type="reaction ID" value="UER00375"/>
</dbReference>
<comment type="similarity">
    <text evidence="3">Belongs to the class-II pyridoxal-phosphate-dependent aminotransferase family.</text>
</comment>
<evidence type="ECO:0000256" key="13">
    <source>
        <dbReference type="SAM" id="Coils"/>
    </source>
</evidence>
<keyword evidence="5" id="KW-0808">Transferase</keyword>
<dbReference type="InterPro" id="IPR001917">
    <property type="entry name" value="Aminotrans_II_pyridoxalP_BS"/>
</dbReference>
<dbReference type="SUPFAM" id="SSF53383">
    <property type="entry name" value="PLP-dependent transferases"/>
    <property type="match status" value="1"/>
</dbReference>
<proteinExistence type="inferred from homology"/>
<keyword evidence="7" id="KW-0350">Heme biosynthesis</keyword>
<dbReference type="CDD" id="cd06454">
    <property type="entry name" value="KBL_like"/>
    <property type="match status" value="1"/>
</dbReference>
<dbReference type="EC" id="2.3.1.37" evidence="4"/>
<dbReference type="InterPro" id="IPR025593">
    <property type="entry name" value="GAS8_dom"/>
</dbReference>
<name>A0A7J6M7H4_PEROL</name>
<dbReference type="GO" id="GO:0005739">
    <property type="term" value="C:mitochondrion"/>
    <property type="evidence" value="ECO:0007669"/>
    <property type="project" value="TreeGrafter"/>
</dbReference>
<dbReference type="Gene3D" id="3.40.640.10">
    <property type="entry name" value="Type I PLP-dependent aspartate aminotransferase-like (Major domain)"/>
    <property type="match status" value="1"/>
</dbReference>
<evidence type="ECO:0000256" key="14">
    <source>
        <dbReference type="SAM" id="MobiDB-lite"/>
    </source>
</evidence>
<evidence type="ECO:0000256" key="8">
    <source>
        <dbReference type="ARBA" id="ARBA00023315"/>
    </source>
</evidence>
<comment type="cofactor">
    <cofactor evidence="1">
        <name>pyridoxal 5'-phosphate</name>
        <dbReference type="ChEBI" id="CHEBI:597326"/>
    </cofactor>
</comment>
<evidence type="ECO:0000256" key="9">
    <source>
        <dbReference type="ARBA" id="ARBA00031691"/>
    </source>
</evidence>
<dbReference type="PANTHER" id="PTHR13693:SF102">
    <property type="entry name" value="2-AMINO-3-KETOBUTYRATE COENZYME A LIGASE, MITOCHONDRIAL"/>
    <property type="match status" value="1"/>
</dbReference>
<evidence type="ECO:0000256" key="5">
    <source>
        <dbReference type="ARBA" id="ARBA00022679"/>
    </source>
</evidence>
<evidence type="ECO:0000313" key="18">
    <source>
        <dbReference type="Proteomes" id="UP000572268"/>
    </source>
</evidence>
<dbReference type="FunFam" id="3.40.640.10:FF:000006">
    <property type="entry name" value="5-aminolevulinate synthase, mitochondrial"/>
    <property type="match status" value="1"/>
</dbReference>
<dbReference type="AlphaFoldDB" id="A0A7J6M7H4"/>
<dbReference type="GO" id="GO:0006782">
    <property type="term" value="P:protoporphyrinogen IX biosynthetic process"/>
    <property type="evidence" value="ECO:0007669"/>
    <property type="project" value="UniProtKB-UniPathway"/>
</dbReference>